<evidence type="ECO:0000256" key="1">
    <source>
        <dbReference type="ARBA" id="ARBA00022490"/>
    </source>
</evidence>
<dbReference type="KEGG" id="saqi:AXG55_07060"/>
<evidence type="ECO:0000313" key="11">
    <source>
        <dbReference type="Proteomes" id="UP000184731"/>
    </source>
</evidence>
<dbReference type="GO" id="GO:0000156">
    <property type="term" value="F:phosphorelay response regulator activity"/>
    <property type="evidence" value="ECO:0007669"/>
    <property type="project" value="InterPro"/>
</dbReference>
<evidence type="ECO:0000256" key="2">
    <source>
        <dbReference type="ARBA" id="ARBA00022500"/>
    </source>
</evidence>
<dbReference type="PANTHER" id="PTHR42872">
    <property type="entry name" value="PROTEIN-GLUTAMATE METHYLESTERASE/PROTEIN-GLUTAMINE GLUTAMINASE"/>
    <property type="match status" value="1"/>
</dbReference>
<dbReference type="AlphaFoldDB" id="A0A1L4D4J0"/>
<keyword evidence="11" id="KW-1185">Reference proteome</keyword>
<evidence type="ECO:0000259" key="9">
    <source>
        <dbReference type="PROSITE" id="PS50122"/>
    </source>
</evidence>
<evidence type="ECO:0000259" key="8">
    <source>
        <dbReference type="PROSITE" id="PS50110"/>
    </source>
</evidence>
<dbReference type="Pfam" id="PF01339">
    <property type="entry name" value="CheB_methylest"/>
    <property type="match status" value="1"/>
</dbReference>
<evidence type="ECO:0000256" key="7">
    <source>
        <dbReference type="PROSITE-ProRule" id="PRU00169"/>
    </source>
</evidence>
<accession>A0A1L4D4J0</accession>
<dbReference type="Pfam" id="PF00072">
    <property type="entry name" value="Response_reg"/>
    <property type="match status" value="1"/>
</dbReference>
<feature type="domain" description="CheB-type methylesterase" evidence="9">
    <location>
        <begin position="164"/>
        <end position="354"/>
    </location>
</feature>
<dbReference type="PANTHER" id="PTHR42872:SF6">
    <property type="entry name" value="PROTEIN-GLUTAMATE METHYLESTERASE_PROTEIN-GLUTAMINE GLUTAMINASE"/>
    <property type="match status" value="1"/>
</dbReference>
<comment type="domain">
    <text evidence="5">Contains a C-terminal catalytic domain, and an N-terminal region which modulates catalytic activity.</text>
</comment>
<comment type="similarity">
    <text evidence="5">Belongs to the CheB family.</text>
</comment>
<feature type="active site" evidence="5 6">
    <location>
        <position position="176"/>
    </location>
</feature>
<dbReference type="InterPro" id="IPR035909">
    <property type="entry name" value="CheB_C"/>
</dbReference>
<dbReference type="SUPFAM" id="SSF52738">
    <property type="entry name" value="Methylesterase CheB, C-terminal domain"/>
    <property type="match status" value="1"/>
</dbReference>
<dbReference type="STRING" id="1915309.AXG55_07060"/>
<evidence type="ECO:0000256" key="4">
    <source>
        <dbReference type="ARBA" id="ARBA00048267"/>
    </source>
</evidence>
<dbReference type="InterPro" id="IPR011006">
    <property type="entry name" value="CheY-like_superfamily"/>
</dbReference>
<dbReference type="GO" id="GO:0050568">
    <property type="term" value="F:protein-glutamine glutaminase activity"/>
    <property type="evidence" value="ECO:0007669"/>
    <property type="project" value="UniProtKB-UniRule"/>
</dbReference>
<dbReference type="InterPro" id="IPR001789">
    <property type="entry name" value="Sig_transdc_resp-reg_receiver"/>
</dbReference>
<dbReference type="EC" id="3.5.1.44" evidence="5"/>
<dbReference type="CDD" id="cd17541">
    <property type="entry name" value="REC_CheB-like"/>
    <property type="match status" value="1"/>
</dbReference>
<comment type="catalytic activity">
    <reaction evidence="5">
        <text>L-glutaminyl-[protein] + H2O = L-glutamyl-[protein] + NH4(+)</text>
        <dbReference type="Rhea" id="RHEA:16441"/>
        <dbReference type="Rhea" id="RHEA-COMP:10207"/>
        <dbReference type="Rhea" id="RHEA-COMP:10208"/>
        <dbReference type="ChEBI" id="CHEBI:15377"/>
        <dbReference type="ChEBI" id="CHEBI:28938"/>
        <dbReference type="ChEBI" id="CHEBI:29973"/>
        <dbReference type="ChEBI" id="CHEBI:30011"/>
        <dbReference type="EC" id="3.5.1.44"/>
    </reaction>
</comment>
<feature type="active site" evidence="5 6">
    <location>
        <position position="202"/>
    </location>
</feature>
<comment type="catalytic activity">
    <reaction evidence="4 5">
        <text>[protein]-L-glutamate 5-O-methyl ester + H2O = L-glutamyl-[protein] + methanol + H(+)</text>
        <dbReference type="Rhea" id="RHEA:23236"/>
        <dbReference type="Rhea" id="RHEA-COMP:10208"/>
        <dbReference type="Rhea" id="RHEA-COMP:10311"/>
        <dbReference type="ChEBI" id="CHEBI:15377"/>
        <dbReference type="ChEBI" id="CHEBI:15378"/>
        <dbReference type="ChEBI" id="CHEBI:17790"/>
        <dbReference type="ChEBI" id="CHEBI:29973"/>
        <dbReference type="ChEBI" id="CHEBI:82795"/>
        <dbReference type="EC" id="3.1.1.61"/>
    </reaction>
</comment>
<evidence type="ECO:0000256" key="6">
    <source>
        <dbReference type="PROSITE-ProRule" id="PRU00050"/>
    </source>
</evidence>
<dbReference type="GO" id="GO:0006935">
    <property type="term" value="P:chemotaxis"/>
    <property type="evidence" value="ECO:0007669"/>
    <property type="project" value="UniProtKB-UniRule"/>
</dbReference>
<dbReference type="EMBL" id="CP017834">
    <property type="protein sequence ID" value="APJ05121.1"/>
    <property type="molecule type" value="Genomic_DNA"/>
</dbReference>
<comment type="subcellular location">
    <subcellularLocation>
        <location evidence="5">Cytoplasm</location>
    </subcellularLocation>
</comment>
<proteinExistence type="inferred from homology"/>
<dbReference type="PROSITE" id="PS50122">
    <property type="entry name" value="CHEB"/>
    <property type="match status" value="1"/>
</dbReference>
<dbReference type="Gene3D" id="3.40.50.2300">
    <property type="match status" value="1"/>
</dbReference>
<dbReference type="InterPro" id="IPR008248">
    <property type="entry name" value="CheB-like"/>
</dbReference>
<feature type="domain" description="Response regulatory" evidence="8">
    <location>
        <begin position="14"/>
        <end position="133"/>
    </location>
</feature>
<comment type="PTM">
    <text evidence="5">Phosphorylated by CheA. Phosphorylation of the N-terminal regulatory domain activates the methylesterase activity.</text>
</comment>
<keyword evidence="3 5" id="KW-0378">Hydrolase</keyword>
<evidence type="ECO:0000256" key="5">
    <source>
        <dbReference type="HAMAP-Rule" id="MF_00099"/>
    </source>
</evidence>
<name>A0A1L4D4J0_9BACT</name>
<dbReference type="PIRSF" id="PIRSF000876">
    <property type="entry name" value="RR_chemtxs_CheB"/>
    <property type="match status" value="1"/>
</dbReference>
<dbReference type="InterPro" id="IPR000673">
    <property type="entry name" value="Sig_transdc_resp-reg_Me-estase"/>
</dbReference>
<keyword evidence="1 5" id="KW-0963">Cytoplasm</keyword>
<dbReference type="PROSITE" id="PS50110">
    <property type="entry name" value="RESPONSE_REGULATORY"/>
    <property type="match status" value="1"/>
</dbReference>
<keyword evidence="2 5" id="KW-0145">Chemotaxis</keyword>
<feature type="modified residue" description="4-aspartylphosphate" evidence="5 7">
    <location>
        <position position="67"/>
    </location>
</feature>
<protein>
    <recommendedName>
        <fullName evidence="5">Protein-glutamate methylesterase/protein-glutamine glutaminase</fullName>
        <ecNumber evidence="5">3.1.1.61</ecNumber>
        <ecNumber evidence="5">3.5.1.44</ecNumber>
    </recommendedName>
</protein>
<feature type="active site" evidence="5 6">
    <location>
        <position position="299"/>
    </location>
</feature>
<dbReference type="EC" id="3.1.1.61" evidence="5"/>
<dbReference type="HAMAP" id="MF_00099">
    <property type="entry name" value="CheB_chemtxs"/>
    <property type="match status" value="1"/>
</dbReference>
<keyword evidence="5 7" id="KW-0597">Phosphoprotein</keyword>
<dbReference type="SMART" id="SM00448">
    <property type="entry name" value="REC"/>
    <property type="match status" value="1"/>
</dbReference>
<gene>
    <name evidence="5" type="primary">cheB</name>
    <name evidence="10" type="ORF">AXG55_07060</name>
</gene>
<dbReference type="GO" id="GO:0008984">
    <property type="term" value="F:protein-glutamate methylesterase activity"/>
    <property type="evidence" value="ECO:0007669"/>
    <property type="project" value="UniProtKB-UniRule"/>
</dbReference>
<dbReference type="CDD" id="cd16432">
    <property type="entry name" value="CheB_Rec"/>
    <property type="match status" value="1"/>
</dbReference>
<evidence type="ECO:0000313" key="10">
    <source>
        <dbReference type="EMBL" id="APJ05121.1"/>
    </source>
</evidence>
<dbReference type="SUPFAM" id="SSF52172">
    <property type="entry name" value="CheY-like"/>
    <property type="match status" value="1"/>
</dbReference>
<organism evidence="10 11">
    <name type="scientific">Silvanigrella aquatica</name>
    <dbReference type="NCBI Taxonomy" id="1915309"/>
    <lineage>
        <taxon>Bacteria</taxon>
        <taxon>Pseudomonadati</taxon>
        <taxon>Bdellovibrionota</taxon>
        <taxon>Oligoflexia</taxon>
        <taxon>Silvanigrellales</taxon>
        <taxon>Silvanigrellaceae</taxon>
        <taxon>Silvanigrella</taxon>
    </lineage>
</organism>
<dbReference type="GO" id="GO:0005737">
    <property type="term" value="C:cytoplasm"/>
    <property type="evidence" value="ECO:0007669"/>
    <property type="project" value="UniProtKB-SubCell"/>
</dbReference>
<comment type="function">
    <text evidence="5">Involved in chemotaxis. Part of a chemotaxis signal transduction system that modulates chemotaxis in response to various stimuli. Catalyzes the demethylation of specific methylglutamate residues introduced into the chemoreceptors (methyl-accepting chemotaxis proteins or MCP) by CheR. Also mediates the irreversible deamidation of specific glutamine residues to glutamic acid.</text>
</comment>
<dbReference type="Gene3D" id="3.40.50.180">
    <property type="entry name" value="Methylesterase CheB, C-terminal domain"/>
    <property type="match status" value="1"/>
</dbReference>
<reference evidence="10 11" key="1">
    <citation type="submission" date="2016-10" db="EMBL/GenBank/DDBJ databases">
        <title>Silvanigrella aquatica sp. nov., isolated from a freshwater lake located in the Black Forest, Germany, description of Silvanigrellaceae fam. nov., Silvanigrellales ord. nov., reclassification of the order Bdellovibrionales in the class Oligoflexia, reclassification of the families Bacteriovoracaceae and Halobacteriovoraceae in the new order Bacteriovoracales ord. nov., and reclassification of the family Pseudobacteriovoracaceae in the order Oligoflexiales.</title>
        <authorList>
            <person name="Hahn M.W."/>
            <person name="Schmidt J."/>
            <person name="Koll U."/>
            <person name="Rohde M."/>
            <person name="Verbag S."/>
            <person name="Pitt A."/>
            <person name="Nakai R."/>
            <person name="Naganuma T."/>
            <person name="Lang E."/>
        </authorList>
    </citation>
    <scope>NUCLEOTIDE SEQUENCE [LARGE SCALE GENOMIC DNA]</scope>
    <source>
        <strain evidence="10 11">MWH-Nonnen-W8red</strain>
    </source>
</reference>
<sequence length="354" mass="40027">MYSLKSEEVNDFTRVFVIDDSLTIRDFLRKILTRDENFLIIGEAENPIEAMEILSSMEQQPHVIILDINMPQMNGMEYLEHLKDKPHPPIVIMSSIGFDEADNGIKCLELGAFDYIEKPSGTHSLNEITNIKNIIIQARNSFNENYFINRKTIRHKYLNNLPKNISKPDLIAIGSSTGGVEALQTILSQLDKKFPPIVIVQHIPEYFSLALANRLTELCNFKVYEGRNNQILEPNCVYLAPGGKQMRISEESNKLILEINDSEKVNMHKPSIDYMFYSIAKLKLEINICALILTGMGNDGARGLKELYNKNAFTIAQDEESCVVFGMPKEAIALGGVHQVASLNEIPNILKRII</sequence>
<evidence type="ECO:0000256" key="3">
    <source>
        <dbReference type="ARBA" id="ARBA00022801"/>
    </source>
</evidence>
<dbReference type="NCBIfam" id="NF001965">
    <property type="entry name" value="PRK00742.1"/>
    <property type="match status" value="1"/>
</dbReference>
<dbReference type="Proteomes" id="UP000184731">
    <property type="component" value="Chromosome"/>
</dbReference>